<organism evidence="4 5">
    <name type="scientific">Halosimplex aquaticum</name>
    <dbReference type="NCBI Taxonomy" id="3026162"/>
    <lineage>
        <taxon>Archaea</taxon>
        <taxon>Methanobacteriati</taxon>
        <taxon>Methanobacteriota</taxon>
        <taxon>Stenosarchaea group</taxon>
        <taxon>Halobacteria</taxon>
        <taxon>Halobacteriales</taxon>
        <taxon>Haloarculaceae</taxon>
        <taxon>Halosimplex</taxon>
    </lineage>
</organism>
<keyword evidence="5" id="KW-1185">Reference proteome</keyword>
<dbReference type="SUPFAM" id="SSF50475">
    <property type="entry name" value="FMN-binding split barrel"/>
    <property type="match status" value="1"/>
</dbReference>
<dbReference type="Gene3D" id="2.30.110.10">
    <property type="entry name" value="Electron Transport, Fmn-binding Protein, Chain A"/>
    <property type="match status" value="1"/>
</dbReference>
<keyword evidence="1" id="KW-0560">Oxidoreductase</keyword>
<evidence type="ECO:0000256" key="1">
    <source>
        <dbReference type="ARBA" id="ARBA00023002"/>
    </source>
</evidence>
<dbReference type="Pfam" id="PF01243">
    <property type="entry name" value="PNPOx_N"/>
    <property type="match status" value="1"/>
</dbReference>
<feature type="region of interest" description="Disordered" evidence="2">
    <location>
        <begin position="41"/>
        <end position="62"/>
    </location>
</feature>
<feature type="compositionally biased region" description="Basic and acidic residues" evidence="2">
    <location>
        <begin position="48"/>
        <end position="62"/>
    </location>
</feature>
<feature type="domain" description="Pyridoxamine 5'-phosphate oxidase N-terminal" evidence="3">
    <location>
        <begin position="7"/>
        <end position="144"/>
    </location>
</feature>
<feature type="region of interest" description="Disordered" evidence="2">
    <location>
        <begin position="104"/>
        <end position="132"/>
    </location>
</feature>
<accession>A0ABD5Y6U2</accession>
<evidence type="ECO:0000313" key="4">
    <source>
        <dbReference type="EMBL" id="MFC7141227.1"/>
    </source>
</evidence>
<evidence type="ECO:0000313" key="5">
    <source>
        <dbReference type="Proteomes" id="UP001596432"/>
    </source>
</evidence>
<dbReference type="AlphaFoldDB" id="A0ABD5Y6U2"/>
<dbReference type="PANTHER" id="PTHR35176:SF6">
    <property type="entry name" value="HEME OXYGENASE HI_0854-RELATED"/>
    <property type="match status" value="1"/>
</dbReference>
<dbReference type="InterPro" id="IPR052019">
    <property type="entry name" value="F420H2_bilvrd_red/Heme_oxyg"/>
</dbReference>
<comment type="caution">
    <text evidence="4">The sequence shown here is derived from an EMBL/GenBank/DDBJ whole genome shotgun (WGS) entry which is preliminary data.</text>
</comment>
<dbReference type="InterPro" id="IPR012349">
    <property type="entry name" value="Split_barrel_FMN-bd"/>
</dbReference>
<dbReference type="PANTHER" id="PTHR35176">
    <property type="entry name" value="HEME OXYGENASE HI_0854-RELATED"/>
    <property type="match status" value="1"/>
</dbReference>
<name>A0ABD5Y6U2_9EURY</name>
<protein>
    <submittedName>
        <fullName evidence="4">Pyridoxamine 5'-phosphate oxidase family protein</fullName>
    </submittedName>
</protein>
<dbReference type="GO" id="GO:0016491">
    <property type="term" value="F:oxidoreductase activity"/>
    <property type="evidence" value="ECO:0007669"/>
    <property type="project" value="UniProtKB-KW"/>
</dbReference>
<dbReference type="GeneID" id="78821536"/>
<dbReference type="Proteomes" id="UP001596432">
    <property type="component" value="Unassembled WGS sequence"/>
</dbReference>
<reference evidence="4 5" key="1">
    <citation type="journal article" date="2019" name="Int. J. Syst. Evol. Microbiol.">
        <title>The Global Catalogue of Microorganisms (GCM) 10K type strain sequencing project: providing services to taxonomists for standard genome sequencing and annotation.</title>
        <authorList>
            <consortium name="The Broad Institute Genomics Platform"/>
            <consortium name="The Broad Institute Genome Sequencing Center for Infectious Disease"/>
            <person name="Wu L."/>
            <person name="Ma J."/>
        </authorList>
    </citation>
    <scope>NUCLEOTIDE SEQUENCE [LARGE SCALE GENOMIC DNA]</scope>
    <source>
        <strain evidence="4 5">XZYJT29</strain>
    </source>
</reference>
<sequence>MEQTVPAEVEELLTGDPVVAHLATYSDGRPHAAPVWFRYEPADETPDDEGRPPEPAADAHEGGVIEVMTTGQKLENVRENPRVALSIEEDEDGHPSWMATIRGTGTVVEDDDENREANRRINRRYGADDPDDWEEENTLVRIAVGSVSYKTF</sequence>
<proteinExistence type="predicted"/>
<dbReference type="InterPro" id="IPR011576">
    <property type="entry name" value="Pyridox_Oxase_N"/>
</dbReference>
<dbReference type="EMBL" id="JBHTAS010000001">
    <property type="protein sequence ID" value="MFC7141227.1"/>
    <property type="molecule type" value="Genomic_DNA"/>
</dbReference>
<evidence type="ECO:0000256" key="2">
    <source>
        <dbReference type="SAM" id="MobiDB-lite"/>
    </source>
</evidence>
<evidence type="ECO:0000259" key="3">
    <source>
        <dbReference type="Pfam" id="PF01243"/>
    </source>
</evidence>
<dbReference type="RefSeq" id="WP_274322315.1">
    <property type="nucleotide sequence ID" value="NZ_CP118158.1"/>
</dbReference>
<gene>
    <name evidence="4" type="ORF">ACFQMA_15485</name>
</gene>